<dbReference type="EMBL" id="HBUE01099422">
    <property type="protein sequence ID" value="CAG6484516.1"/>
    <property type="molecule type" value="Transcribed_RNA"/>
</dbReference>
<evidence type="ECO:0000313" key="1">
    <source>
        <dbReference type="EMBL" id="CAG6484516.1"/>
    </source>
</evidence>
<protein>
    <submittedName>
        <fullName evidence="1">(northern house mosquito) hypothetical protein</fullName>
    </submittedName>
</protein>
<proteinExistence type="predicted"/>
<sequence>MLRTLPLSLLSVGEAATEEEPLLLLPPLCSVDELRPMEALLTRRIPPPPEACFGRLALKLVELRSFFELDLLRFPVEAAVCNRDSESKFFTRVVSESRLALGCGELLTTAEGGGLAATGDPFDDTGIEELRLFSSDVSRLLQLCADSGRFMLVSRTTPRFPLLIELGPVDRMYKLPVLLFSDLFDSDPDGDGEFFGAFATKFRPVGGFGAT</sequence>
<name>A0A8D8BZQ2_CULPI</name>
<reference evidence="1" key="1">
    <citation type="submission" date="2021-05" db="EMBL/GenBank/DDBJ databases">
        <authorList>
            <person name="Alioto T."/>
            <person name="Alioto T."/>
            <person name="Gomez Garrido J."/>
        </authorList>
    </citation>
    <scope>NUCLEOTIDE SEQUENCE</scope>
</reference>
<accession>A0A8D8BZQ2</accession>
<organism evidence="1">
    <name type="scientific">Culex pipiens</name>
    <name type="common">House mosquito</name>
    <dbReference type="NCBI Taxonomy" id="7175"/>
    <lineage>
        <taxon>Eukaryota</taxon>
        <taxon>Metazoa</taxon>
        <taxon>Ecdysozoa</taxon>
        <taxon>Arthropoda</taxon>
        <taxon>Hexapoda</taxon>
        <taxon>Insecta</taxon>
        <taxon>Pterygota</taxon>
        <taxon>Neoptera</taxon>
        <taxon>Endopterygota</taxon>
        <taxon>Diptera</taxon>
        <taxon>Nematocera</taxon>
        <taxon>Culicoidea</taxon>
        <taxon>Culicidae</taxon>
        <taxon>Culicinae</taxon>
        <taxon>Culicini</taxon>
        <taxon>Culex</taxon>
        <taxon>Culex</taxon>
    </lineage>
</organism>
<dbReference type="AlphaFoldDB" id="A0A8D8BZQ2"/>